<dbReference type="Gene3D" id="1.10.287.130">
    <property type="match status" value="1"/>
</dbReference>
<dbReference type="SMART" id="SM00387">
    <property type="entry name" value="HATPase_c"/>
    <property type="match status" value="1"/>
</dbReference>
<dbReference type="PROSITE" id="PS50109">
    <property type="entry name" value="HIS_KIN"/>
    <property type="match status" value="1"/>
</dbReference>
<dbReference type="InterPro" id="IPR050351">
    <property type="entry name" value="BphY/WalK/GraS-like"/>
</dbReference>
<dbReference type="PANTHER" id="PTHR42878:SF7">
    <property type="entry name" value="SENSOR HISTIDINE KINASE GLRK"/>
    <property type="match status" value="1"/>
</dbReference>
<evidence type="ECO:0000256" key="6">
    <source>
        <dbReference type="ARBA" id="ARBA00022741"/>
    </source>
</evidence>
<dbReference type="GO" id="GO:0000155">
    <property type="term" value="F:phosphorelay sensor kinase activity"/>
    <property type="evidence" value="ECO:0007669"/>
    <property type="project" value="InterPro"/>
</dbReference>
<keyword evidence="10" id="KW-0472">Membrane</keyword>
<feature type="transmembrane region" description="Helical" evidence="10">
    <location>
        <begin position="199"/>
        <end position="222"/>
    </location>
</feature>
<dbReference type="EMBL" id="JACHXW010000007">
    <property type="protein sequence ID" value="MBB3152833.1"/>
    <property type="molecule type" value="Genomic_DNA"/>
</dbReference>
<dbReference type="Pfam" id="PF16927">
    <property type="entry name" value="HisKA_7TM"/>
    <property type="match status" value="1"/>
</dbReference>
<dbReference type="GO" id="GO:0005524">
    <property type="term" value="F:ATP binding"/>
    <property type="evidence" value="ECO:0007669"/>
    <property type="project" value="UniProtKB-KW"/>
</dbReference>
<dbReference type="PRINTS" id="PR00344">
    <property type="entry name" value="BCTRLSENSOR"/>
</dbReference>
<comment type="catalytic activity">
    <reaction evidence="1">
        <text>ATP + protein L-histidine = ADP + protein N-phospho-L-histidine.</text>
        <dbReference type="EC" id="2.7.13.3"/>
    </reaction>
</comment>
<evidence type="ECO:0000256" key="7">
    <source>
        <dbReference type="ARBA" id="ARBA00022777"/>
    </source>
</evidence>
<reference evidence="12 13" key="1">
    <citation type="submission" date="2020-08" db="EMBL/GenBank/DDBJ databases">
        <title>Genomic Encyclopedia of Type Strains, Phase III (KMG-III): the genomes of soil and plant-associated and newly described type strains.</title>
        <authorList>
            <person name="Whitman W."/>
        </authorList>
    </citation>
    <scope>NUCLEOTIDE SEQUENCE [LARGE SCALE GENOMIC DNA]</scope>
    <source>
        <strain evidence="12 13">CECT 8234</strain>
    </source>
</reference>
<comment type="subcellular location">
    <subcellularLocation>
        <location evidence="2">Membrane</location>
    </subcellularLocation>
</comment>
<dbReference type="SUPFAM" id="SSF55785">
    <property type="entry name" value="PYP-like sensor domain (PAS domain)"/>
    <property type="match status" value="1"/>
</dbReference>
<dbReference type="Pfam" id="PF00512">
    <property type="entry name" value="HisKA"/>
    <property type="match status" value="1"/>
</dbReference>
<keyword evidence="8" id="KW-0067">ATP-binding</keyword>
<dbReference type="SUPFAM" id="SSF47384">
    <property type="entry name" value="Homodimeric domain of signal transducing histidine kinase"/>
    <property type="match status" value="1"/>
</dbReference>
<keyword evidence="4" id="KW-0597">Phosphoprotein</keyword>
<evidence type="ECO:0000256" key="1">
    <source>
        <dbReference type="ARBA" id="ARBA00000085"/>
    </source>
</evidence>
<dbReference type="InterPro" id="IPR036890">
    <property type="entry name" value="HATPase_C_sf"/>
</dbReference>
<feature type="transmembrane region" description="Helical" evidence="10">
    <location>
        <begin position="33"/>
        <end position="52"/>
    </location>
</feature>
<evidence type="ECO:0000256" key="2">
    <source>
        <dbReference type="ARBA" id="ARBA00004370"/>
    </source>
</evidence>
<dbReference type="GO" id="GO:0030295">
    <property type="term" value="F:protein kinase activator activity"/>
    <property type="evidence" value="ECO:0007669"/>
    <property type="project" value="TreeGrafter"/>
</dbReference>
<dbReference type="InterPro" id="IPR031621">
    <property type="entry name" value="HisKA_7TM"/>
</dbReference>
<feature type="transmembrane region" description="Helical" evidence="10">
    <location>
        <begin position="175"/>
        <end position="193"/>
    </location>
</feature>
<sequence length="577" mass="66356">MSSTVELVFMIASLIMMGIILIYVYGFRRERGVYYLVGLIVCRMVYSSSIILEKNSDLLMEKLIFRNAQHTALNIMVPFAVLFVYQLVGRNKLLKPLWKIIVFAIFSLWSLLVWFDPKLHVIFRTIELNNGNLVTTKTIYSMTFTMICYSLVIVCIYFLFQYIRSIRNDFRKPGMWVLLLSMLPFMIEIMRFVNPEWSSWLLSLTVYCGFTGTLMLVIMLQIKFFSTVPIARSIVLDTLQESIVTANAAGRIIDSNKRAIDWFTEMGYEAVFGKNISELLDAWPEWLKLCKSMQQGNVEIEVLLGGERKIYSVNVYPLHMLRRQGQGSISLIVDITEKQRHLEQIAQLNQLKDQLFTIVSHDIRSPLALQFQLIELLEEDRERFDKEHRDIIETLGDQIRHTLGMTNNLLEWFRSQREDMALRPQMLQLHEVIEDCCQMLHISYEAKHIRMNNAVALETLVYADREALGLIIRNLLSNAIKFTETGGFIQILAEVSEDMVVVSVRDDGVGMDEEQVRQLFADKQLNSLTGTLGEKGTGLGLLVSRQFVERSGGRIWVESQAGEGSIFHFTMKGGGKS</sequence>
<keyword evidence="6" id="KW-0547">Nucleotide-binding</keyword>
<dbReference type="SUPFAM" id="SSF55874">
    <property type="entry name" value="ATPase domain of HSP90 chaperone/DNA topoisomerase II/histidine kinase"/>
    <property type="match status" value="1"/>
</dbReference>
<gene>
    <name evidence="12" type="ORF">FHS16_002890</name>
</gene>
<dbReference type="SMART" id="SM00388">
    <property type="entry name" value="HisKA"/>
    <property type="match status" value="1"/>
</dbReference>
<dbReference type="EC" id="2.7.13.3" evidence="3"/>
<feature type="transmembrane region" description="Helical" evidence="10">
    <location>
        <begin position="6"/>
        <end position="26"/>
    </location>
</feature>
<dbReference type="PANTHER" id="PTHR42878">
    <property type="entry name" value="TWO-COMPONENT HISTIDINE KINASE"/>
    <property type="match status" value="1"/>
</dbReference>
<evidence type="ECO:0000256" key="5">
    <source>
        <dbReference type="ARBA" id="ARBA00022679"/>
    </source>
</evidence>
<keyword evidence="10" id="KW-1133">Transmembrane helix</keyword>
<keyword evidence="10" id="KW-0812">Transmembrane</keyword>
<dbReference type="InterPro" id="IPR005467">
    <property type="entry name" value="His_kinase_dom"/>
</dbReference>
<dbReference type="AlphaFoldDB" id="A0A7W5C812"/>
<dbReference type="Gene3D" id="3.30.565.10">
    <property type="entry name" value="Histidine kinase-like ATPase, C-terminal domain"/>
    <property type="match status" value="1"/>
</dbReference>
<feature type="domain" description="Histidine kinase" evidence="11">
    <location>
        <begin position="358"/>
        <end position="575"/>
    </location>
</feature>
<organism evidence="12 13">
    <name type="scientific">Paenibacillus endophyticus</name>
    <dbReference type="NCBI Taxonomy" id="1294268"/>
    <lineage>
        <taxon>Bacteria</taxon>
        <taxon>Bacillati</taxon>
        <taxon>Bacillota</taxon>
        <taxon>Bacilli</taxon>
        <taxon>Bacillales</taxon>
        <taxon>Paenibacillaceae</taxon>
        <taxon>Paenibacillus</taxon>
    </lineage>
</organism>
<dbReference type="CDD" id="cd00082">
    <property type="entry name" value="HisKA"/>
    <property type="match status" value="1"/>
</dbReference>
<name>A0A7W5C812_9BACL</name>
<evidence type="ECO:0000256" key="8">
    <source>
        <dbReference type="ARBA" id="ARBA00022840"/>
    </source>
</evidence>
<feature type="transmembrane region" description="Helical" evidence="10">
    <location>
        <begin position="139"/>
        <end position="163"/>
    </location>
</feature>
<evidence type="ECO:0000256" key="4">
    <source>
        <dbReference type="ARBA" id="ARBA00022553"/>
    </source>
</evidence>
<protein>
    <recommendedName>
        <fullName evidence="3">histidine kinase</fullName>
        <ecNumber evidence="3">2.7.13.3</ecNumber>
    </recommendedName>
</protein>
<dbReference type="InterPro" id="IPR004358">
    <property type="entry name" value="Sig_transdc_His_kin-like_C"/>
</dbReference>
<feature type="transmembrane region" description="Helical" evidence="10">
    <location>
        <begin position="72"/>
        <end position="89"/>
    </location>
</feature>
<dbReference type="RefSeq" id="WP_183563227.1">
    <property type="nucleotide sequence ID" value="NZ_CBCSLB010000006.1"/>
</dbReference>
<evidence type="ECO:0000313" key="12">
    <source>
        <dbReference type="EMBL" id="MBB3152833.1"/>
    </source>
</evidence>
<feature type="transmembrane region" description="Helical" evidence="10">
    <location>
        <begin position="96"/>
        <end position="115"/>
    </location>
</feature>
<evidence type="ECO:0000259" key="11">
    <source>
        <dbReference type="PROSITE" id="PS50109"/>
    </source>
</evidence>
<keyword evidence="5" id="KW-0808">Transferase</keyword>
<dbReference type="InterPro" id="IPR003594">
    <property type="entry name" value="HATPase_dom"/>
</dbReference>
<dbReference type="CDD" id="cd00075">
    <property type="entry name" value="HATPase"/>
    <property type="match status" value="1"/>
</dbReference>
<dbReference type="InterPro" id="IPR035965">
    <property type="entry name" value="PAS-like_dom_sf"/>
</dbReference>
<keyword evidence="13" id="KW-1185">Reference proteome</keyword>
<comment type="caution">
    <text evidence="12">The sequence shown here is derived from an EMBL/GenBank/DDBJ whole genome shotgun (WGS) entry which is preliminary data.</text>
</comment>
<evidence type="ECO:0000256" key="3">
    <source>
        <dbReference type="ARBA" id="ARBA00012438"/>
    </source>
</evidence>
<evidence type="ECO:0000313" key="13">
    <source>
        <dbReference type="Proteomes" id="UP000518605"/>
    </source>
</evidence>
<keyword evidence="9" id="KW-0902">Two-component regulatory system</keyword>
<dbReference type="GO" id="GO:0007234">
    <property type="term" value="P:osmosensory signaling via phosphorelay pathway"/>
    <property type="evidence" value="ECO:0007669"/>
    <property type="project" value="TreeGrafter"/>
</dbReference>
<accession>A0A7W5C812</accession>
<dbReference type="GO" id="GO:0000156">
    <property type="term" value="F:phosphorelay response regulator activity"/>
    <property type="evidence" value="ECO:0007669"/>
    <property type="project" value="TreeGrafter"/>
</dbReference>
<dbReference type="Proteomes" id="UP000518605">
    <property type="component" value="Unassembled WGS sequence"/>
</dbReference>
<dbReference type="InterPro" id="IPR036097">
    <property type="entry name" value="HisK_dim/P_sf"/>
</dbReference>
<dbReference type="Gene3D" id="3.30.450.20">
    <property type="entry name" value="PAS domain"/>
    <property type="match status" value="1"/>
</dbReference>
<dbReference type="InterPro" id="IPR003661">
    <property type="entry name" value="HisK_dim/P_dom"/>
</dbReference>
<dbReference type="Pfam" id="PF02518">
    <property type="entry name" value="HATPase_c"/>
    <property type="match status" value="1"/>
</dbReference>
<keyword evidence="7 12" id="KW-0418">Kinase</keyword>
<evidence type="ECO:0000256" key="10">
    <source>
        <dbReference type="SAM" id="Phobius"/>
    </source>
</evidence>
<evidence type="ECO:0000256" key="9">
    <source>
        <dbReference type="ARBA" id="ARBA00023012"/>
    </source>
</evidence>
<proteinExistence type="predicted"/>